<keyword evidence="3" id="KW-1185">Reference proteome</keyword>
<dbReference type="InterPro" id="IPR029377">
    <property type="entry name" value="TMEM220"/>
</dbReference>
<name>A0A498M5Z5_LABRO</name>
<sequence>MVAILSDILKKLGVPQVSSNSPVKSAKERLMLHIGSEVYKVSPDPDALLPYIIKDRPKLPTVSKARVRISAKTEESLIWRRMADLHVLVASTFGVILGWKLYKEGITDIFQQEEGRECCGLMLTVFWLLLCRHSGRSSVGSVRICTAVGITVFPFITWIYYYINTELKKHWPEHCTTAL</sequence>
<keyword evidence="1 2" id="KW-0812">Transmembrane</keyword>
<evidence type="ECO:0000313" key="2">
    <source>
        <dbReference type="EMBL" id="RXN14604.1"/>
    </source>
</evidence>
<dbReference type="PANTHER" id="PTHR34262">
    <property type="entry name" value="TRANSMEMBRANE PROTEIN 220"/>
    <property type="match status" value="1"/>
</dbReference>
<dbReference type="AlphaFoldDB" id="A0A498M5Z5"/>
<evidence type="ECO:0000256" key="1">
    <source>
        <dbReference type="SAM" id="Phobius"/>
    </source>
</evidence>
<accession>A0A498M5Z5</accession>
<gene>
    <name evidence="2" type="ORF">ROHU_009015</name>
</gene>
<organism evidence="2 3">
    <name type="scientific">Labeo rohita</name>
    <name type="common">Indian major carp</name>
    <name type="synonym">Cyprinus rohita</name>
    <dbReference type="NCBI Taxonomy" id="84645"/>
    <lineage>
        <taxon>Eukaryota</taxon>
        <taxon>Metazoa</taxon>
        <taxon>Chordata</taxon>
        <taxon>Craniata</taxon>
        <taxon>Vertebrata</taxon>
        <taxon>Euteleostomi</taxon>
        <taxon>Actinopterygii</taxon>
        <taxon>Neopterygii</taxon>
        <taxon>Teleostei</taxon>
        <taxon>Ostariophysi</taxon>
        <taxon>Cypriniformes</taxon>
        <taxon>Cyprinidae</taxon>
        <taxon>Labeoninae</taxon>
        <taxon>Labeonini</taxon>
        <taxon>Labeo</taxon>
    </lineage>
</organism>
<protein>
    <submittedName>
        <fullName evidence="2">Transmembrane protein 220</fullName>
    </submittedName>
</protein>
<evidence type="ECO:0000313" key="3">
    <source>
        <dbReference type="Proteomes" id="UP000290572"/>
    </source>
</evidence>
<proteinExistence type="predicted"/>
<reference evidence="2 3" key="1">
    <citation type="submission" date="2018-03" db="EMBL/GenBank/DDBJ databases">
        <title>Draft genome sequence of Rohu Carp (Labeo rohita).</title>
        <authorList>
            <person name="Das P."/>
            <person name="Kushwaha B."/>
            <person name="Joshi C.G."/>
            <person name="Kumar D."/>
            <person name="Nagpure N.S."/>
            <person name="Sahoo L."/>
            <person name="Das S.P."/>
            <person name="Bit A."/>
            <person name="Patnaik S."/>
            <person name="Meher P.K."/>
            <person name="Jayasankar P."/>
            <person name="Koringa P.G."/>
            <person name="Patel N.V."/>
            <person name="Hinsu A.T."/>
            <person name="Kumar R."/>
            <person name="Pandey M."/>
            <person name="Agarwal S."/>
            <person name="Srivastava S."/>
            <person name="Singh M."/>
            <person name="Iquebal M.A."/>
            <person name="Jaiswal S."/>
            <person name="Angadi U.B."/>
            <person name="Kumar N."/>
            <person name="Raza M."/>
            <person name="Shah T.M."/>
            <person name="Rai A."/>
            <person name="Jena J.K."/>
        </authorList>
    </citation>
    <scope>NUCLEOTIDE SEQUENCE [LARGE SCALE GENOMIC DNA]</scope>
    <source>
        <strain evidence="2">DASCIFA01</strain>
        <tissue evidence="2">Testis</tissue>
    </source>
</reference>
<dbReference type="PANTHER" id="PTHR34262:SF1">
    <property type="entry name" value="TRANSMEMBRANE PROTEIN 220"/>
    <property type="match status" value="1"/>
</dbReference>
<dbReference type="Proteomes" id="UP000290572">
    <property type="component" value="Unassembled WGS sequence"/>
</dbReference>
<keyword evidence="1" id="KW-0472">Membrane</keyword>
<keyword evidence="1" id="KW-1133">Transmembrane helix</keyword>
<dbReference type="EMBL" id="QBIY01012897">
    <property type="protein sequence ID" value="RXN14604.1"/>
    <property type="molecule type" value="Genomic_DNA"/>
</dbReference>
<comment type="caution">
    <text evidence="2">The sequence shown here is derived from an EMBL/GenBank/DDBJ whole genome shotgun (WGS) entry which is preliminary data.</text>
</comment>
<feature type="transmembrane region" description="Helical" evidence="1">
    <location>
        <begin position="142"/>
        <end position="163"/>
    </location>
</feature>
<dbReference type="Pfam" id="PF15071">
    <property type="entry name" value="TMEM220"/>
    <property type="match status" value="1"/>
</dbReference>